<protein>
    <submittedName>
        <fullName evidence="1">Sel1 domain protein repeat-containing protein</fullName>
    </submittedName>
</protein>
<dbReference type="STRING" id="458817.Shal_1593"/>
<reference evidence="1" key="1">
    <citation type="submission" date="2008-01" db="EMBL/GenBank/DDBJ databases">
        <title>Complete sequence of Shewanella halifaxensis HAW-EB4.</title>
        <authorList>
            <consortium name="US DOE Joint Genome Institute"/>
            <person name="Copeland A."/>
            <person name="Lucas S."/>
            <person name="Lapidus A."/>
            <person name="Glavina del Rio T."/>
            <person name="Dalin E."/>
            <person name="Tice H."/>
            <person name="Bruce D."/>
            <person name="Goodwin L."/>
            <person name="Pitluck S."/>
            <person name="Sims D."/>
            <person name="Brettin T."/>
            <person name="Detter J.C."/>
            <person name="Han C."/>
            <person name="Kuske C.R."/>
            <person name="Schmutz J."/>
            <person name="Larimer F."/>
            <person name="Land M."/>
            <person name="Hauser L."/>
            <person name="Kyrpides N."/>
            <person name="Kim E."/>
            <person name="Zhao J.-S."/>
            <person name="Richardson P."/>
        </authorList>
    </citation>
    <scope>NUCLEOTIDE SEQUENCE [LARGE SCALE GENOMIC DNA]</scope>
    <source>
        <strain evidence="1">HAW-EB4</strain>
    </source>
</reference>
<dbReference type="PANTHER" id="PTHR11102">
    <property type="entry name" value="SEL-1-LIKE PROTEIN"/>
    <property type="match status" value="1"/>
</dbReference>
<dbReference type="Proteomes" id="UP000001317">
    <property type="component" value="Chromosome"/>
</dbReference>
<dbReference type="RefSeq" id="WP_012276697.1">
    <property type="nucleotide sequence ID" value="NC_010334.1"/>
</dbReference>
<dbReference type="AlphaFoldDB" id="B0TP02"/>
<dbReference type="SMART" id="SM00671">
    <property type="entry name" value="SEL1"/>
    <property type="match status" value="2"/>
</dbReference>
<proteinExistence type="predicted"/>
<name>B0TP02_SHEHH</name>
<dbReference type="OrthoDB" id="8561742at2"/>
<accession>B0TP02</accession>
<dbReference type="InterPro" id="IPR011990">
    <property type="entry name" value="TPR-like_helical_dom_sf"/>
</dbReference>
<dbReference type="PANTHER" id="PTHR11102:SF160">
    <property type="entry name" value="ERAD-ASSOCIATED E3 UBIQUITIN-PROTEIN LIGASE COMPONENT HRD3"/>
    <property type="match status" value="1"/>
</dbReference>
<dbReference type="EMBL" id="CP000931">
    <property type="protein sequence ID" value="ABZ76159.1"/>
    <property type="molecule type" value="Genomic_DNA"/>
</dbReference>
<dbReference type="Pfam" id="PF08238">
    <property type="entry name" value="Sel1"/>
    <property type="match status" value="3"/>
</dbReference>
<keyword evidence="2" id="KW-1185">Reference proteome</keyword>
<evidence type="ECO:0000313" key="1">
    <source>
        <dbReference type="EMBL" id="ABZ76159.1"/>
    </source>
</evidence>
<gene>
    <name evidence="1" type="ordered locus">Shal_1593</name>
</gene>
<sequence length="228" mass="26115">MKQKFKGLGFSLVIFIVIVIFNSLFGAPPIALSGIEKYSDKVTIDEARELGFILFKSKRYSEARAFFKPAAQQGDVGSQLSLATLYFYDLTENNNYQQAYYRFSKNSDNAFAQYYLSLLYHFGYYVPQSQLKSLFWLEKSAAQSFPAAQHNLAVYYFNLGDYSQAYLWGRYARDNDFSQARSLVKQAAGHLTPQEKAIADKTYRNSKAEHHWDGKNNSQIGALLEQVF</sequence>
<dbReference type="HOGENOM" id="CLU_1219043_0_0_6"/>
<dbReference type="SUPFAM" id="SSF81901">
    <property type="entry name" value="HCP-like"/>
    <property type="match status" value="1"/>
</dbReference>
<dbReference type="InterPro" id="IPR050767">
    <property type="entry name" value="Sel1_AlgK"/>
</dbReference>
<evidence type="ECO:0000313" key="2">
    <source>
        <dbReference type="Proteomes" id="UP000001317"/>
    </source>
</evidence>
<dbReference type="eggNOG" id="COG0790">
    <property type="taxonomic scope" value="Bacteria"/>
</dbReference>
<dbReference type="KEGG" id="shl:Shal_1593"/>
<dbReference type="InterPro" id="IPR006597">
    <property type="entry name" value="Sel1-like"/>
</dbReference>
<dbReference type="Gene3D" id="1.25.40.10">
    <property type="entry name" value="Tetratricopeptide repeat domain"/>
    <property type="match status" value="1"/>
</dbReference>
<organism evidence="1 2">
    <name type="scientific">Shewanella halifaxensis (strain HAW-EB4)</name>
    <dbReference type="NCBI Taxonomy" id="458817"/>
    <lineage>
        <taxon>Bacteria</taxon>
        <taxon>Pseudomonadati</taxon>
        <taxon>Pseudomonadota</taxon>
        <taxon>Gammaproteobacteria</taxon>
        <taxon>Alteromonadales</taxon>
        <taxon>Shewanellaceae</taxon>
        <taxon>Shewanella</taxon>
    </lineage>
</organism>